<dbReference type="SUPFAM" id="SSF48264">
    <property type="entry name" value="Cytochrome P450"/>
    <property type="match status" value="1"/>
</dbReference>
<dbReference type="InterPro" id="IPR036396">
    <property type="entry name" value="Cyt_P450_sf"/>
</dbReference>
<dbReference type="STRING" id="1314777.A0A164W7Q9"/>
<dbReference type="AlphaFoldDB" id="A0A164W7Q9"/>
<dbReference type="PROSITE" id="PS00086">
    <property type="entry name" value="CYTOCHROME_P450"/>
    <property type="match status" value="1"/>
</dbReference>
<dbReference type="GO" id="GO:0005506">
    <property type="term" value="F:iron ion binding"/>
    <property type="evidence" value="ECO:0007669"/>
    <property type="project" value="InterPro"/>
</dbReference>
<comment type="cofactor">
    <cofactor evidence="1 9">
        <name>heme</name>
        <dbReference type="ChEBI" id="CHEBI:30413"/>
    </cofactor>
</comment>
<evidence type="ECO:0000256" key="2">
    <source>
        <dbReference type="ARBA" id="ARBA00005179"/>
    </source>
</evidence>
<evidence type="ECO:0000256" key="6">
    <source>
        <dbReference type="ARBA" id="ARBA00023002"/>
    </source>
</evidence>
<dbReference type="Gene3D" id="1.10.630.10">
    <property type="entry name" value="Cytochrome P450"/>
    <property type="match status" value="1"/>
</dbReference>
<evidence type="ECO:0000313" key="13">
    <source>
        <dbReference type="Proteomes" id="UP000076722"/>
    </source>
</evidence>
<dbReference type="PANTHER" id="PTHR46300">
    <property type="entry name" value="P450, PUTATIVE (EUROFUNG)-RELATED-RELATED"/>
    <property type="match status" value="1"/>
</dbReference>
<gene>
    <name evidence="12" type="ORF">SISNIDRAFT_502105</name>
</gene>
<feature type="binding site" description="axial binding residue" evidence="9">
    <location>
        <position position="448"/>
    </location>
    <ligand>
        <name>heme</name>
        <dbReference type="ChEBI" id="CHEBI:30413"/>
    </ligand>
    <ligandPart>
        <name>Fe</name>
        <dbReference type="ChEBI" id="CHEBI:18248"/>
    </ligandPart>
</feature>
<comment type="similarity">
    <text evidence="3 10">Belongs to the cytochrome P450 family.</text>
</comment>
<keyword evidence="8 10" id="KW-0503">Monooxygenase</keyword>
<keyword evidence="4 9" id="KW-0349">Heme</keyword>
<evidence type="ECO:0000256" key="9">
    <source>
        <dbReference type="PIRSR" id="PIRSR602401-1"/>
    </source>
</evidence>
<dbReference type="InterPro" id="IPR050364">
    <property type="entry name" value="Cytochrome_P450_fung"/>
</dbReference>
<dbReference type="GO" id="GO:0020037">
    <property type="term" value="F:heme binding"/>
    <property type="evidence" value="ECO:0007669"/>
    <property type="project" value="InterPro"/>
</dbReference>
<keyword evidence="6 10" id="KW-0560">Oxidoreductase</keyword>
<dbReference type="OrthoDB" id="2789670at2759"/>
<evidence type="ECO:0000313" key="12">
    <source>
        <dbReference type="EMBL" id="KZS94807.1"/>
    </source>
</evidence>
<dbReference type="PRINTS" id="PR00463">
    <property type="entry name" value="EP450I"/>
</dbReference>
<evidence type="ECO:0000256" key="3">
    <source>
        <dbReference type="ARBA" id="ARBA00010617"/>
    </source>
</evidence>
<feature type="transmembrane region" description="Helical" evidence="11">
    <location>
        <begin position="6"/>
        <end position="31"/>
    </location>
</feature>
<keyword evidence="11" id="KW-0812">Transmembrane</keyword>
<proteinExistence type="inferred from homology"/>
<dbReference type="EMBL" id="KV419403">
    <property type="protein sequence ID" value="KZS94807.1"/>
    <property type="molecule type" value="Genomic_DNA"/>
</dbReference>
<evidence type="ECO:0000256" key="5">
    <source>
        <dbReference type="ARBA" id="ARBA00022723"/>
    </source>
</evidence>
<dbReference type="PRINTS" id="PR00385">
    <property type="entry name" value="P450"/>
</dbReference>
<dbReference type="InterPro" id="IPR002401">
    <property type="entry name" value="Cyt_P450_E_grp-I"/>
</dbReference>
<reference evidence="12 13" key="1">
    <citation type="journal article" date="2016" name="Mol. Biol. Evol.">
        <title>Comparative Genomics of Early-Diverging Mushroom-Forming Fungi Provides Insights into the Origins of Lignocellulose Decay Capabilities.</title>
        <authorList>
            <person name="Nagy L.G."/>
            <person name="Riley R."/>
            <person name="Tritt A."/>
            <person name="Adam C."/>
            <person name="Daum C."/>
            <person name="Floudas D."/>
            <person name="Sun H."/>
            <person name="Yadav J.S."/>
            <person name="Pangilinan J."/>
            <person name="Larsson K.H."/>
            <person name="Matsuura K."/>
            <person name="Barry K."/>
            <person name="Labutti K."/>
            <person name="Kuo R."/>
            <person name="Ohm R.A."/>
            <person name="Bhattacharya S.S."/>
            <person name="Shirouzu T."/>
            <person name="Yoshinaga Y."/>
            <person name="Martin F.M."/>
            <person name="Grigoriev I.V."/>
            <person name="Hibbett D.S."/>
        </authorList>
    </citation>
    <scope>NUCLEOTIDE SEQUENCE [LARGE SCALE GENOMIC DNA]</scope>
    <source>
        <strain evidence="12 13">HHB9708</strain>
    </source>
</reference>
<evidence type="ECO:0000256" key="1">
    <source>
        <dbReference type="ARBA" id="ARBA00001971"/>
    </source>
</evidence>
<evidence type="ECO:0000256" key="4">
    <source>
        <dbReference type="ARBA" id="ARBA00022617"/>
    </source>
</evidence>
<evidence type="ECO:0000256" key="11">
    <source>
        <dbReference type="SAM" id="Phobius"/>
    </source>
</evidence>
<dbReference type="CDD" id="cd11065">
    <property type="entry name" value="CYP64-like"/>
    <property type="match status" value="1"/>
</dbReference>
<dbReference type="InterPro" id="IPR001128">
    <property type="entry name" value="Cyt_P450"/>
</dbReference>
<evidence type="ECO:0000256" key="10">
    <source>
        <dbReference type="RuleBase" id="RU000461"/>
    </source>
</evidence>
<keyword evidence="11" id="KW-0472">Membrane</keyword>
<protein>
    <submittedName>
        <fullName evidence="12">Cytochrome P450</fullName>
    </submittedName>
</protein>
<keyword evidence="7 9" id="KW-0408">Iron</keyword>
<comment type="pathway">
    <text evidence="2">Secondary metabolite biosynthesis.</text>
</comment>
<name>A0A164W7Q9_9AGAM</name>
<keyword evidence="5 9" id="KW-0479">Metal-binding</keyword>
<evidence type="ECO:0000256" key="8">
    <source>
        <dbReference type="ARBA" id="ARBA00023033"/>
    </source>
</evidence>
<dbReference type="PANTHER" id="PTHR46300:SF7">
    <property type="entry name" value="P450, PUTATIVE (EUROFUNG)-RELATED"/>
    <property type="match status" value="1"/>
</dbReference>
<dbReference type="InterPro" id="IPR017972">
    <property type="entry name" value="Cyt_P450_CS"/>
</dbReference>
<keyword evidence="11" id="KW-1133">Transmembrane helix</keyword>
<dbReference type="GO" id="GO:0016705">
    <property type="term" value="F:oxidoreductase activity, acting on paired donors, with incorporation or reduction of molecular oxygen"/>
    <property type="evidence" value="ECO:0007669"/>
    <property type="project" value="InterPro"/>
</dbReference>
<organism evidence="12 13">
    <name type="scientific">Sistotremastrum niveocremeum HHB9708</name>
    <dbReference type="NCBI Taxonomy" id="1314777"/>
    <lineage>
        <taxon>Eukaryota</taxon>
        <taxon>Fungi</taxon>
        <taxon>Dikarya</taxon>
        <taxon>Basidiomycota</taxon>
        <taxon>Agaricomycotina</taxon>
        <taxon>Agaricomycetes</taxon>
        <taxon>Sistotremastrales</taxon>
        <taxon>Sistotremastraceae</taxon>
        <taxon>Sertulicium</taxon>
        <taxon>Sertulicium niveocremeum</taxon>
    </lineage>
</organism>
<sequence length="541" mass="61965">MFLCLIRIPILDTTTGLAILSMALIILRGVFHWLRRSKRRFPPGPRGTYFFGGARKEIMGSSFLWLKYSEWAKRYGPIIYYRIRNQPYIILQNAKAATDLLEKRARIYSDRPNNIMFDKLVGSTNIMTRTKYRDPRFPKYRKMFHDELGARGGKAHWAVQEQEAKVFLMNLLDDPENFLLHTRSTASAAIMRVTYGYTPSRENDYFVNLIREWMASFVDAGRPGLWLVDTYPFLRYLPRWFPGAGFLAIAEKQKRMNEKILSTPINWVKKEMAAGRAASSFASKYLSQPNLSAEDEDIVRVVSGVMYFAGSDTMAWTLAAFFLAMTLNPSIQEKAQHELDAFLGSERLPTLDDKDSLPYVKAILKETLRWHPVAPLGLPHRLTEDDEYEHMFIPAGATVQPNIWQIAHDEETYPDPMTFDPERYLSRDEKHTQPDPMTYVFGFGRRICPGMHFAENALFLTIASTLAIFNIGKVLDEEGREITPEVKFTSGIVSHVEPFKCKATPRSSSAEDLIRTSIPGNHDAEGTARCLSKIVNKMRNE</sequence>
<keyword evidence="13" id="KW-1185">Reference proteome</keyword>
<dbReference type="GO" id="GO:0004497">
    <property type="term" value="F:monooxygenase activity"/>
    <property type="evidence" value="ECO:0007669"/>
    <property type="project" value="UniProtKB-KW"/>
</dbReference>
<evidence type="ECO:0000256" key="7">
    <source>
        <dbReference type="ARBA" id="ARBA00023004"/>
    </source>
</evidence>
<dbReference type="Pfam" id="PF00067">
    <property type="entry name" value="p450"/>
    <property type="match status" value="1"/>
</dbReference>
<dbReference type="Proteomes" id="UP000076722">
    <property type="component" value="Unassembled WGS sequence"/>
</dbReference>
<accession>A0A164W7Q9</accession>